<dbReference type="InParanoid" id="A0A1U7ZXU8"/>
<proteinExistence type="predicted"/>
<dbReference type="PANTHER" id="PTHR11439:SF440">
    <property type="entry name" value="INTEGRASE CATALYTIC DOMAIN-CONTAINING PROTEIN"/>
    <property type="match status" value="1"/>
</dbReference>
<dbReference type="Proteomes" id="UP000189703">
    <property type="component" value="Unplaced"/>
</dbReference>
<sequence>MPYDSSIKLVENTSRAIALLEYATAVGSLMYAMLCTRPDITFAVSKLSRFTSNPGAEHWKAIERVLGYLKRTLELSLFYYDYPAVVEGYIDASWITGNRDNKSTSEWIFVLGGGAISWASKRQTLRQLCQGPTVVPTMPDNTVRATFELSRANIATLKAGAMALHKDKQLPPARPVDLHVAVRLYLGISLVKSGDQRVSLSFNVDCGARQKPPVPATYFGNFVGTRVVTAERADLLRHDGIVIAACLIEESINGLEDSDFIGDLPAIAVLLLCEN</sequence>
<dbReference type="GeneID" id="104597356"/>
<evidence type="ECO:0000313" key="2">
    <source>
        <dbReference type="RefSeq" id="XP_010257128.1"/>
    </source>
</evidence>
<name>A0A1U7ZXU8_NELNU</name>
<dbReference type="OrthoDB" id="1915846at2759"/>
<dbReference type="KEGG" id="nnu:104597356"/>
<reference evidence="2" key="1">
    <citation type="submission" date="2025-08" db="UniProtKB">
        <authorList>
            <consortium name="RefSeq"/>
        </authorList>
    </citation>
    <scope>IDENTIFICATION</scope>
</reference>
<protein>
    <submittedName>
        <fullName evidence="2">Uncharacterized protein LOC104597356</fullName>
    </submittedName>
</protein>
<gene>
    <name evidence="2" type="primary">LOC104597356</name>
</gene>
<dbReference type="PANTHER" id="PTHR11439">
    <property type="entry name" value="GAG-POL-RELATED RETROTRANSPOSON"/>
    <property type="match status" value="1"/>
</dbReference>
<dbReference type="STRING" id="4432.A0A1U7ZXU8"/>
<dbReference type="Gene3D" id="3.30.559.10">
    <property type="entry name" value="Chloramphenicol acetyltransferase-like domain"/>
    <property type="match status" value="1"/>
</dbReference>
<dbReference type="RefSeq" id="XP_010257128.1">
    <property type="nucleotide sequence ID" value="XM_010258826.1"/>
</dbReference>
<dbReference type="InterPro" id="IPR023213">
    <property type="entry name" value="CAT-like_dom_sf"/>
</dbReference>
<dbReference type="AlphaFoldDB" id="A0A1U7ZXU8"/>
<dbReference type="eggNOG" id="KOG0017">
    <property type="taxonomic scope" value="Eukaryota"/>
</dbReference>
<accession>A0A1U7ZXU8</accession>
<organism evidence="1 2">
    <name type="scientific">Nelumbo nucifera</name>
    <name type="common">Sacred lotus</name>
    <dbReference type="NCBI Taxonomy" id="4432"/>
    <lineage>
        <taxon>Eukaryota</taxon>
        <taxon>Viridiplantae</taxon>
        <taxon>Streptophyta</taxon>
        <taxon>Embryophyta</taxon>
        <taxon>Tracheophyta</taxon>
        <taxon>Spermatophyta</taxon>
        <taxon>Magnoliopsida</taxon>
        <taxon>Proteales</taxon>
        <taxon>Nelumbonaceae</taxon>
        <taxon>Nelumbo</taxon>
    </lineage>
</organism>
<keyword evidence="1" id="KW-1185">Reference proteome</keyword>
<evidence type="ECO:0000313" key="1">
    <source>
        <dbReference type="Proteomes" id="UP000189703"/>
    </source>
</evidence>